<dbReference type="InterPro" id="IPR001190">
    <property type="entry name" value="SRCR"/>
</dbReference>
<dbReference type="FunFam" id="3.10.250.10:FF:000004">
    <property type="entry name" value="Scavenger receptor cysteine-rich type 1 protein M130"/>
    <property type="match status" value="1"/>
</dbReference>
<comment type="subcellular location">
    <subcellularLocation>
        <location evidence="1">Cell membrane</location>
        <topology evidence="1">Single-pass type I membrane protein</topology>
    </subcellularLocation>
    <subcellularLocation>
        <location evidence="2">Secreted</location>
    </subcellularLocation>
</comment>
<feature type="disulfide bond" evidence="12">
    <location>
        <begin position="773"/>
        <end position="834"/>
    </location>
</feature>
<dbReference type="Pfam" id="PF00530">
    <property type="entry name" value="SRCR"/>
    <property type="match status" value="10"/>
</dbReference>
<feature type="disulfide bond" evidence="12">
    <location>
        <begin position="338"/>
        <end position="402"/>
    </location>
</feature>
<evidence type="ECO:0000256" key="9">
    <source>
        <dbReference type="ARBA" id="ARBA00023136"/>
    </source>
</evidence>
<feature type="domain" description="SRCR" evidence="14">
    <location>
        <begin position="9"/>
        <end position="109"/>
    </location>
</feature>
<feature type="disulfide bond" evidence="12">
    <location>
        <begin position="1007"/>
        <end position="1068"/>
    </location>
</feature>
<organism evidence="15 16">
    <name type="scientific">Tupaia chinensis</name>
    <name type="common">Chinese tree shrew</name>
    <name type="synonym">Tupaia belangeri chinensis</name>
    <dbReference type="NCBI Taxonomy" id="246437"/>
    <lineage>
        <taxon>Eukaryota</taxon>
        <taxon>Metazoa</taxon>
        <taxon>Chordata</taxon>
        <taxon>Craniata</taxon>
        <taxon>Vertebrata</taxon>
        <taxon>Euteleostomi</taxon>
        <taxon>Mammalia</taxon>
        <taxon>Eutheria</taxon>
        <taxon>Euarchontoglires</taxon>
        <taxon>Scandentia</taxon>
        <taxon>Tupaiidae</taxon>
        <taxon>Tupaia</taxon>
    </lineage>
</organism>
<protein>
    <recommendedName>
        <fullName evidence="14">SRCR domain-containing protein</fullName>
    </recommendedName>
</protein>
<dbReference type="FunFam" id="3.10.250.10:FF:000016">
    <property type="entry name" value="Scavenger receptor cysteine-rich protein type 12"/>
    <property type="match status" value="1"/>
</dbReference>
<dbReference type="Proteomes" id="UP000011518">
    <property type="component" value="Unassembled WGS sequence"/>
</dbReference>
<feature type="disulfide bond" evidence="12">
    <location>
        <begin position="282"/>
        <end position="292"/>
    </location>
</feature>
<feature type="region of interest" description="Disordered" evidence="13">
    <location>
        <begin position="1150"/>
        <end position="1179"/>
    </location>
</feature>
<feature type="disulfide bond" evidence="12">
    <location>
        <begin position="760"/>
        <end position="824"/>
    </location>
</feature>
<evidence type="ECO:0000256" key="7">
    <source>
        <dbReference type="ARBA" id="ARBA00022737"/>
    </source>
</evidence>
<proteinExistence type="predicted"/>
<reference evidence="16" key="1">
    <citation type="submission" date="2012-07" db="EMBL/GenBank/DDBJ databases">
        <title>Genome of the Chinese tree shrew, a rising model animal genetically related to primates.</title>
        <authorList>
            <person name="Zhang G."/>
            <person name="Fan Y."/>
            <person name="Yao Y."/>
            <person name="Huang Z."/>
        </authorList>
    </citation>
    <scope>NUCLEOTIDE SEQUENCE [LARGE SCALE GENOMIC DNA]</scope>
</reference>
<evidence type="ECO:0000256" key="2">
    <source>
        <dbReference type="ARBA" id="ARBA00004613"/>
    </source>
</evidence>
<dbReference type="FunFam" id="3.10.250.10:FF:000033">
    <property type="entry name" value="Scavenger receptor family member expressed on T cells 1"/>
    <property type="match status" value="2"/>
</dbReference>
<keyword evidence="3" id="KW-1003">Cell membrane</keyword>
<feature type="disulfide bond" evidence="12">
    <location>
        <begin position="1038"/>
        <end position="1048"/>
    </location>
</feature>
<keyword evidence="16" id="KW-1185">Reference proteome</keyword>
<keyword evidence="9" id="KW-0472">Membrane</keyword>
<feature type="domain" description="SRCR" evidence="14">
    <location>
        <begin position="735"/>
        <end position="835"/>
    </location>
</feature>
<gene>
    <name evidence="15" type="ORF">TREES_T100016932</name>
</gene>
<evidence type="ECO:0000256" key="3">
    <source>
        <dbReference type="ARBA" id="ARBA00022475"/>
    </source>
</evidence>
<dbReference type="PANTHER" id="PTHR19331">
    <property type="entry name" value="SCAVENGER RECEPTOR DOMAIN-CONTAINING"/>
    <property type="match status" value="1"/>
</dbReference>
<dbReference type="SMART" id="SM00202">
    <property type="entry name" value="SR"/>
    <property type="match status" value="10"/>
</dbReference>
<feature type="domain" description="SRCR" evidence="14">
    <location>
        <begin position="524"/>
        <end position="624"/>
    </location>
</feature>
<feature type="disulfide bond" evidence="12">
    <location>
        <begin position="382"/>
        <end position="392"/>
    </location>
</feature>
<name>L9KWY4_TUPCH</name>
<feature type="disulfide bond" evidence="12">
    <location>
        <begin position="804"/>
        <end position="814"/>
    </location>
</feature>
<keyword evidence="6" id="KW-0732">Signal</keyword>
<dbReference type="FunFam" id="3.10.250.10:FF:000012">
    <property type="entry name" value="CD163 molecule like 1"/>
    <property type="match status" value="1"/>
</dbReference>
<dbReference type="InterPro" id="IPR036772">
    <property type="entry name" value="SRCR-like_dom_sf"/>
</dbReference>
<evidence type="ECO:0000256" key="13">
    <source>
        <dbReference type="SAM" id="MobiDB-lite"/>
    </source>
</evidence>
<feature type="disulfide bond" evidence="12">
    <location>
        <begin position="994"/>
        <end position="1058"/>
    </location>
</feature>
<dbReference type="GO" id="GO:0005886">
    <property type="term" value="C:plasma membrane"/>
    <property type="evidence" value="ECO:0007669"/>
    <property type="project" value="UniProtKB-SubCell"/>
</dbReference>
<evidence type="ECO:0000256" key="5">
    <source>
        <dbReference type="ARBA" id="ARBA00022692"/>
    </source>
</evidence>
<feature type="domain" description="SRCR" evidence="14">
    <location>
        <begin position="313"/>
        <end position="413"/>
    </location>
</feature>
<dbReference type="PRINTS" id="PR00258">
    <property type="entry name" value="SPERACTRCPTR"/>
</dbReference>
<keyword evidence="8" id="KW-1133">Transmembrane helix</keyword>
<evidence type="ECO:0000256" key="1">
    <source>
        <dbReference type="ARBA" id="ARBA00004251"/>
    </source>
</evidence>
<evidence type="ECO:0000256" key="11">
    <source>
        <dbReference type="ARBA" id="ARBA00023180"/>
    </source>
</evidence>
<feature type="disulfide bond" evidence="12">
    <location>
        <begin position="457"/>
        <end position="518"/>
    </location>
</feature>
<evidence type="ECO:0000256" key="10">
    <source>
        <dbReference type="ARBA" id="ARBA00023157"/>
    </source>
</evidence>
<evidence type="ECO:0000259" key="14">
    <source>
        <dbReference type="PROSITE" id="PS50287"/>
    </source>
</evidence>
<feature type="disulfide bond" evidence="12">
    <location>
        <begin position="177"/>
        <end position="187"/>
    </location>
</feature>
<feature type="domain" description="SRCR" evidence="14">
    <location>
        <begin position="630"/>
        <end position="730"/>
    </location>
</feature>
<feature type="domain" description="SRCR" evidence="14">
    <location>
        <begin position="213"/>
        <end position="311"/>
    </location>
</feature>
<dbReference type="EMBL" id="KB320619">
    <property type="protein sequence ID" value="ELW67326.1"/>
    <property type="molecule type" value="Genomic_DNA"/>
</dbReference>
<keyword evidence="10 12" id="KW-1015">Disulfide bond</keyword>
<feature type="disulfide bond" evidence="12">
    <location>
        <begin position="47"/>
        <end position="108"/>
    </location>
</feature>
<feature type="non-terminal residue" evidence="15">
    <location>
        <position position="1"/>
    </location>
</feature>
<evidence type="ECO:0000256" key="8">
    <source>
        <dbReference type="ARBA" id="ARBA00022989"/>
    </source>
</evidence>
<feature type="disulfide bond" evidence="12">
    <location>
        <begin position="34"/>
        <end position="98"/>
    </location>
</feature>
<dbReference type="AlphaFoldDB" id="L9KWY4"/>
<dbReference type="SUPFAM" id="SSF56487">
    <property type="entry name" value="SRCR-like"/>
    <property type="match status" value="10"/>
</dbReference>
<keyword evidence="7" id="KW-0677">Repeat</keyword>
<feature type="disulfide bond" evidence="12">
    <location>
        <begin position="593"/>
        <end position="603"/>
    </location>
</feature>
<sequence length="1210" mass="130979">SFEDGPGDLRLAYRHSPCDGVVLVQHLGEWGHLCNQEWTLAEASVVCRQLGCGHAVGAPKYVPLLGEIAQPWLHNVSCWGNESSLWECNIGAWSQSVCPHEWVVVALCANGTFREIRLVKGHSPCAGLPEIKNVNGVDRLCGLHLEEATVFCQELGCGPALQASRQEVGVVRKYMTCKGTEPTIRNCRLNNNLRSGCDLQLDAEVVCSGHMETRLSDGPHPCAGRLEVRQGLTWGTVCSTNLDLPTAHVVCRELQCGAAVSISGGVHFGQGSGLVWTDVFHCIGNESLLFHCPRGLGHQCGHSQDAGLTCSEFRLVNGSSSCEGRVELQVQGTWAPLCATQWDLADATVLCHQLNCGNPVAIPQGSHFGEGDTPIWPDVFHCEGTESYLWNCPVSTLGAPACAPGNSASTVCSGLSHALRLRDGHSRCDGRVEVSLDSVWGRVLDDAWDLRGAGVVCRQLRCGEAQRAYDAPAPGRWVVPVGLSRVRCLGTETRLTECNVSKSLMEPAGTSRDTGVMCSGSLQVRLAEGPGRCAGRVEVLYRGEWGTVCDDAWDLRDAHVVCRQLGCGHALSAPGAAHFGAGSGRIWMDEMGCQGNESVLWQCPFWGWGRHDCRRKEDAGVFCSCLSHALRLRDGHSRCDGRVEVSLDSVWGRVLDDAWDLRGAGVVCRQLRCGEAQRAYDAPAPGRWVVPVGLSRVRCLGTETRLTECNVSKSLMEPAGTSRDTGVMCSGSLQVRLAEGPGRCAGRVEVLYRGEWGTVCDDAWDLRDAHVVCRQLGCGHALSAPGAAHFGAGSGRIWMDEMGCQGNESVLWQCPFWGWGRHDCRRKEDAGVFCSESVALRLRGGTHRCAGWLDVLYNGTWGAVCSNALKDIALSIICKQLGCGAWGWLENKPFQEAGSSTFWVDNIECRTLRNSTLWQCPSAPWHPRSCAQGEEAWVACAELLEKRPQDPEQILNCSSIHDCPEEGDLRLHGDEDNCSGRVELWYAGSWGTVCDDSWDLADAEVVCRQLGCGPAVEALRKAAFGPGSGPIWLDEVGCRGSEETLWDCPAQPWGRGDCTHKEDAGVRCSGPSLVPPPVHKAWTLPETACLILGSLLCIISLFLGAQWCHRKAACMGSVLSGDLPSEGIYEDIGPVFMGVKDMRAALPEDPVLEEEYDDAGEPEDCPREEEEEEDGVLSSPTGVHLCSLASIVVFLLYCYAEGSAVTTAYI</sequence>
<dbReference type="GO" id="GO:0005576">
    <property type="term" value="C:extracellular region"/>
    <property type="evidence" value="ECO:0007669"/>
    <property type="project" value="UniProtKB-SubCell"/>
</dbReference>
<evidence type="ECO:0000256" key="12">
    <source>
        <dbReference type="PROSITE-ProRule" id="PRU00196"/>
    </source>
</evidence>
<feature type="disulfide bond" evidence="12">
    <location>
        <begin position="668"/>
        <end position="729"/>
    </location>
</feature>
<keyword evidence="5" id="KW-0812">Transmembrane</keyword>
<dbReference type="PROSITE" id="PS00420">
    <property type="entry name" value="SRCR_1"/>
    <property type="match status" value="2"/>
</dbReference>
<feature type="disulfide bond" evidence="12">
    <location>
        <begin position="699"/>
        <end position="709"/>
    </location>
</feature>
<dbReference type="FunFam" id="3.10.250.10:FF:000038">
    <property type="entry name" value="Scavenger receptor family member expressed on T cells 1"/>
    <property type="match status" value="1"/>
</dbReference>
<comment type="caution">
    <text evidence="12">Lacks conserved residue(s) required for the propagation of feature annotation.</text>
</comment>
<dbReference type="Gene3D" id="3.10.250.10">
    <property type="entry name" value="SRCR-like domain"/>
    <property type="match status" value="10"/>
</dbReference>
<dbReference type="GO" id="GO:0005737">
    <property type="term" value="C:cytoplasm"/>
    <property type="evidence" value="ECO:0007669"/>
    <property type="project" value="UniProtKB-ARBA"/>
</dbReference>
<evidence type="ECO:0000256" key="6">
    <source>
        <dbReference type="ARBA" id="ARBA00022729"/>
    </source>
</evidence>
<dbReference type="InParanoid" id="L9KWY4"/>
<feature type="disulfide bond" evidence="12">
    <location>
        <begin position="562"/>
        <end position="623"/>
    </location>
</feature>
<dbReference type="PROSITE" id="PS50287">
    <property type="entry name" value="SRCR_2"/>
    <property type="match status" value="10"/>
</dbReference>
<evidence type="ECO:0000313" key="16">
    <source>
        <dbReference type="Proteomes" id="UP000011518"/>
    </source>
</evidence>
<keyword evidence="4" id="KW-0964">Secreted</keyword>
<evidence type="ECO:0000256" key="4">
    <source>
        <dbReference type="ARBA" id="ARBA00022525"/>
    </source>
</evidence>
<feature type="compositionally biased region" description="Acidic residues" evidence="13">
    <location>
        <begin position="1150"/>
        <end position="1175"/>
    </location>
</feature>
<reference evidence="16" key="2">
    <citation type="journal article" date="2013" name="Nat. Commun.">
        <title>Genome of the Chinese tree shrew.</title>
        <authorList>
            <person name="Fan Y."/>
            <person name="Huang Z.Y."/>
            <person name="Cao C.C."/>
            <person name="Chen C.S."/>
            <person name="Chen Y.X."/>
            <person name="Fan D.D."/>
            <person name="He J."/>
            <person name="Hou H.L."/>
            <person name="Hu L."/>
            <person name="Hu X.T."/>
            <person name="Jiang X.T."/>
            <person name="Lai R."/>
            <person name="Lang Y.S."/>
            <person name="Liang B."/>
            <person name="Liao S.G."/>
            <person name="Mu D."/>
            <person name="Ma Y.Y."/>
            <person name="Niu Y.Y."/>
            <person name="Sun X.Q."/>
            <person name="Xia J.Q."/>
            <person name="Xiao J."/>
            <person name="Xiong Z.Q."/>
            <person name="Xu L."/>
            <person name="Yang L."/>
            <person name="Zhang Y."/>
            <person name="Zhao W."/>
            <person name="Zhao X.D."/>
            <person name="Zheng Y.T."/>
            <person name="Zhou J.M."/>
            <person name="Zhu Y.B."/>
            <person name="Zhang G.J."/>
            <person name="Wang J."/>
            <person name="Yao Y.G."/>
        </authorList>
    </citation>
    <scope>NUCLEOTIDE SEQUENCE [LARGE SCALE GENOMIC DNA]</scope>
</reference>
<feature type="disulfide bond" evidence="12">
    <location>
        <begin position="78"/>
        <end position="88"/>
    </location>
</feature>
<feature type="domain" description="SRCR" evidence="14">
    <location>
        <begin position="419"/>
        <end position="519"/>
    </location>
</feature>
<dbReference type="FunFam" id="3.10.250.10:FF:000002">
    <property type="entry name" value="Scavenger receptor cysteine-rich type 1 protein M130"/>
    <property type="match status" value="4"/>
</dbReference>
<feature type="disulfide bond" evidence="12">
    <location>
        <begin position="488"/>
        <end position="498"/>
    </location>
</feature>
<feature type="disulfide bond" evidence="12">
    <location>
        <begin position="351"/>
        <end position="412"/>
    </location>
</feature>
<feature type="domain" description="SRCR" evidence="14">
    <location>
        <begin position="116"/>
        <end position="208"/>
    </location>
</feature>
<evidence type="ECO:0000313" key="15">
    <source>
        <dbReference type="EMBL" id="ELW67326.1"/>
    </source>
</evidence>
<feature type="domain" description="SRCR" evidence="14">
    <location>
        <begin position="969"/>
        <end position="1069"/>
    </location>
</feature>
<keyword evidence="11" id="KW-0325">Glycoprotein</keyword>
<feature type="disulfide bond" evidence="12">
    <location>
        <begin position="549"/>
        <end position="613"/>
    </location>
</feature>
<feature type="domain" description="SRCR" evidence="14">
    <location>
        <begin position="840"/>
        <end position="941"/>
    </location>
</feature>
<accession>L9KWY4</accession>